<keyword evidence="11 15" id="KW-0472">Membrane</keyword>
<dbReference type="RefSeq" id="WP_009136662.1">
    <property type="nucleotide sequence ID" value="NZ_JH594596.1"/>
</dbReference>
<keyword evidence="10" id="KW-0626">Porin</keyword>
<evidence type="ECO:0000256" key="7">
    <source>
        <dbReference type="ARBA" id="ARBA00022729"/>
    </source>
</evidence>
<evidence type="ECO:0000256" key="2">
    <source>
        <dbReference type="ARBA" id="ARBA00009450"/>
    </source>
</evidence>
<keyword evidence="5" id="KW-0762">Sugar transport</keyword>
<dbReference type="AlphaFoldDB" id="H1DGX8"/>
<keyword evidence="14" id="KW-0449">Lipoprotein</keyword>
<dbReference type="PANTHER" id="PTHR33619">
    <property type="entry name" value="POLYSACCHARIDE EXPORT PROTEIN GFCE-RELATED"/>
    <property type="match status" value="1"/>
</dbReference>
<dbReference type="PATRIC" id="fig|742817.3.peg.1609"/>
<evidence type="ECO:0000256" key="11">
    <source>
        <dbReference type="ARBA" id="ARBA00023136"/>
    </source>
</evidence>
<dbReference type="STRING" id="742817.HMPREF9449_01514"/>
<evidence type="ECO:0000259" key="16">
    <source>
        <dbReference type="Pfam" id="PF02563"/>
    </source>
</evidence>
<evidence type="ECO:0000313" key="18">
    <source>
        <dbReference type="EMBL" id="EHP47661.1"/>
    </source>
</evidence>
<comment type="caution">
    <text evidence="18">The sequence shown here is derived from an EMBL/GenBank/DDBJ whole genome shotgun (WGS) entry which is preliminary data.</text>
</comment>
<sequence length="256" mass="28420">MGKYRNIVILLLLSLLGVSCVSSKKVIYLQDVEVNERIKTASEYKTVIHPDDLLSIIVSCDDFEAATPFNSPMIGLGREITNSQQGAQQGYIVDKEGYIDFPVLGRIKVDGITRNQLSELLKEKLSTYLKNPIVTIQFLNFKVTVLGEVKNPGSYKVTTERISLLDALGMAGDLQISGKRKNVLLIRESGNEKQFARIDLTSSDFVDSPFFYLQQNDVIYVEPNKGRVVGGNMGTFWTYVVSSISTIVAIVALIVK</sequence>
<evidence type="ECO:0000256" key="14">
    <source>
        <dbReference type="ARBA" id="ARBA00023288"/>
    </source>
</evidence>
<evidence type="ECO:0000256" key="8">
    <source>
        <dbReference type="ARBA" id="ARBA00023047"/>
    </source>
</evidence>
<keyword evidence="8" id="KW-0625">Polysaccharide transport</keyword>
<dbReference type="InterPro" id="IPR054765">
    <property type="entry name" value="SLBB_dom"/>
</dbReference>
<comment type="subcellular location">
    <subcellularLocation>
        <location evidence="1">Cell outer membrane</location>
        <topology evidence="1">Multi-pass membrane protein</topology>
    </subcellularLocation>
</comment>
<dbReference type="EMBL" id="ADMC01000022">
    <property type="protein sequence ID" value="EHP47661.1"/>
    <property type="molecule type" value="Genomic_DNA"/>
</dbReference>
<evidence type="ECO:0000256" key="6">
    <source>
        <dbReference type="ARBA" id="ARBA00022692"/>
    </source>
</evidence>
<feature type="domain" description="Polysaccharide export protein N-terminal" evidence="16">
    <location>
        <begin position="42"/>
        <end position="137"/>
    </location>
</feature>
<dbReference type="Pfam" id="PF22461">
    <property type="entry name" value="SLBB_2"/>
    <property type="match status" value="1"/>
</dbReference>
<keyword evidence="12" id="KW-0564">Palmitate</keyword>
<comment type="similarity">
    <text evidence="2">Belongs to the BexD/CtrA/VexA family.</text>
</comment>
<accession>H1DGX8</accession>
<keyword evidence="4" id="KW-1134">Transmembrane beta strand</keyword>
<reference evidence="18 19" key="1">
    <citation type="submission" date="2012-01" db="EMBL/GenBank/DDBJ databases">
        <title>The Genome Sequence of Odoribacter laneus YIT 12061.</title>
        <authorList>
            <consortium name="The Broad Institute Genome Sequencing Platform"/>
            <person name="Earl A."/>
            <person name="Ward D."/>
            <person name="Feldgarden M."/>
            <person name="Gevers D."/>
            <person name="Morotomi M."/>
            <person name="Young S.K."/>
            <person name="Zeng Q."/>
            <person name="Gargeya S."/>
            <person name="Fitzgerald M."/>
            <person name="Haas B."/>
            <person name="Abouelleil A."/>
            <person name="Alvarado L."/>
            <person name="Arachchi H.M."/>
            <person name="Berlin A."/>
            <person name="Chapman S.B."/>
            <person name="Gearin G."/>
            <person name="Goldberg J."/>
            <person name="Griggs A."/>
            <person name="Gujja S."/>
            <person name="Hansen M."/>
            <person name="Heiman D."/>
            <person name="Howarth C."/>
            <person name="Larimer J."/>
            <person name="Lui A."/>
            <person name="MacDonald P.J.P."/>
            <person name="McCowen C."/>
            <person name="Montmayeur A."/>
            <person name="Murphy C."/>
            <person name="Neiman D."/>
            <person name="Pearson M."/>
            <person name="Priest M."/>
            <person name="Roberts A."/>
            <person name="Saif S."/>
            <person name="Shea T."/>
            <person name="Sisk P."/>
            <person name="Stolte C."/>
            <person name="Sykes S."/>
            <person name="Wortman J."/>
            <person name="Nusbaum C."/>
            <person name="Birren B."/>
        </authorList>
    </citation>
    <scope>NUCLEOTIDE SEQUENCE [LARGE SCALE GENOMIC DNA]</scope>
    <source>
        <strain evidence="18 19">YIT 12061</strain>
    </source>
</reference>
<protein>
    <submittedName>
        <fullName evidence="18">Uncharacterized protein</fullName>
    </submittedName>
</protein>
<keyword evidence="19" id="KW-1185">Reference proteome</keyword>
<keyword evidence="13" id="KW-0998">Cell outer membrane</keyword>
<dbReference type="PROSITE" id="PS51257">
    <property type="entry name" value="PROKAR_LIPOPROTEIN"/>
    <property type="match status" value="1"/>
</dbReference>
<gene>
    <name evidence="18" type="ORF">HMPREF9449_01514</name>
</gene>
<evidence type="ECO:0000256" key="5">
    <source>
        <dbReference type="ARBA" id="ARBA00022597"/>
    </source>
</evidence>
<keyword evidence="3" id="KW-0813">Transport</keyword>
<dbReference type="GeneID" id="98069088"/>
<evidence type="ECO:0000256" key="10">
    <source>
        <dbReference type="ARBA" id="ARBA00023114"/>
    </source>
</evidence>
<keyword evidence="9" id="KW-0406">Ion transport</keyword>
<evidence type="ECO:0000256" key="3">
    <source>
        <dbReference type="ARBA" id="ARBA00022448"/>
    </source>
</evidence>
<dbReference type="GO" id="GO:0046930">
    <property type="term" value="C:pore complex"/>
    <property type="evidence" value="ECO:0007669"/>
    <property type="project" value="UniProtKB-KW"/>
</dbReference>
<dbReference type="InterPro" id="IPR049712">
    <property type="entry name" value="Poly_export"/>
</dbReference>
<keyword evidence="7" id="KW-0732">Signal</keyword>
<dbReference type="eggNOG" id="COG1596">
    <property type="taxonomic scope" value="Bacteria"/>
</dbReference>
<dbReference type="GO" id="GO:0015288">
    <property type="term" value="F:porin activity"/>
    <property type="evidence" value="ECO:0007669"/>
    <property type="project" value="UniProtKB-KW"/>
</dbReference>
<feature type="transmembrane region" description="Helical" evidence="15">
    <location>
        <begin position="236"/>
        <end position="255"/>
    </location>
</feature>
<dbReference type="Gene3D" id="3.10.560.10">
    <property type="entry name" value="Outer membrane lipoprotein wza domain like"/>
    <property type="match status" value="1"/>
</dbReference>
<evidence type="ECO:0000256" key="4">
    <source>
        <dbReference type="ARBA" id="ARBA00022452"/>
    </source>
</evidence>
<evidence type="ECO:0000259" key="17">
    <source>
        <dbReference type="Pfam" id="PF22461"/>
    </source>
</evidence>
<feature type="domain" description="SLBB" evidence="17">
    <location>
        <begin position="142"/>
        <end position="221"/>
    </location>
</feature>
<evidence type="ECO:0000256" key="15">
    <source>
        <dbReference type="SAM" id="Phobius"/>
    </source>
</evidence>
<keyword evidence="6 15" id="KW-0812">Transmembrane</keyword>
<dbReference type="Proteomes" id="UP000004892">
    <property type="component" value="Unassembled WGS sequence"/>
</dbReference>
<dbReference type="PANTHER" id="PTHR33619:SF3">
    <property type="entry name" value="POLYSACCHARIDE EXPORT PROTEIN GFCE-RELATED"/>
    <property type="match status" value="1"/>
</dbReference>
<evidence type="ECO:0000256" key="13">
    <source>
        <dbReference type="ARBA" id="ARBA00023237"/>
    </source>
</evidence>
<evidence type="ECO:0000313" key="19">
    <source>
        <dbReference type="Proteomes" id="UP000004892"/>
    </source>
</evidence>
<dbReference type="GO" id="GO:0006811">
    <property type="term" value="P:monoatomic ion transport"/>
    <property type="evidence" value="ECO:0007669"/>
    <property type="project" value="UniProtKB-KW"/>
</dbReference>
<dbReference type="Gene3D" id="3.30.1950.10">
    <property type="entry name" value="wza like domain"/>
    <property type="match status" value="1"/>
</dbReference>
<dbReference type="HOGENOM" id="CLU_038343_1_0_10"/>
<dbReference type="GO" id="GO:0015159">
    <property type="term" value="F:polysaccharide transmembrane transporter activity"/>
    <property type="evidence" value="ECO:0007669"/>
    <property type="project" value="InterPro"/>
</dbReference>
<dbReference type="InterPro" id="IPR003715">
    <property type="entry name" value="Poly_export_N"/>
</dbReference>
<name>H1DGX8_9BACT</name>
<organism evidence="18 19">
    <name type="scientific">Odoribacter laneus YIT 12061</name>
    <dbReference type="NCBI Taxonomy" id="742817"/>
    <lineage>
        <taxon>Bacteria</taxon>
        <taxon>Pseudomonadati</taxon>
        <taxon>Bacteroidota</taxon>
        <taxon>Bacteroidia</taxon>
        <taxon>Bacteroidales</taxon>
        <taxon>Odoribacteraceae</taxon>
        <taxon>Odoribacter</taxon>
    </lineage>
</organism>
<dbReference type="Pfam" id="PF02563">
    <property type="entry name" value="Poly_export"/>
    <property type="match status" value="1"/>
</dbReference>
<proteinExistence type="inferred from homology"/>
<keyword evidence="15" id="KW-1133">Transmembrane helix</keyword>
<evidence type="ECO:0000256" key="12">
    <source>
        <dbReference type="ARBA" id="ARBA00023139"/>
    </source>
</evidence>
<dbReference type="GO" id="GO:0009279">
    <property type="term" value="C:cell outer membrane"/>
    <property type="evidence" value="ECO:0007669"/>
    <property type="project" value="UniProtKB-SubCell"/>
</dbReference>
<evidence type="ECO:0000256" key="9">
    <source>
        <dbReference type="ARBA" id="ARBA00023065"/>
    </source>
</evidence>
<evidence type="ECO:0000256" key="1">
    <source>
        <dbReference type="ARBA" id="ARBA00004571"/>
    </source>
</evidence>